<feature type="domain" description="SH3b" evidence="2">
    <location>
        <begin position="47"/>
        <end position="117"/>
    </location>
</feature>
<dbReference type="Pfam" id="PF08239">
    <property type="entry name" value="SH3_3"/>
    <property type="match status" value="1"/>
</dbReference>
<dbReference type="PROSITE" id="PS51781">
    <property type="entry name" value="SH3B"/>
    <property type="match status" value="1"/>
</dbReference>
<dbReference type="Proteomes" id="UP000184038">
    <property type="component" value="Unassembled WGS sequence"/>
</dbReference>
<dbReference type="InterPro" id="IPR025883">
    <property type="entry name" value="Cadherin-like_domain"/>
</dbReference>
<evidence type="ECO:0000313" key="3">
    <source>
        <dbReference type="EMBL" id="SHM52714.1"/>
    </source>
</evidence>
<proteinExistence type="predicted"/>
<dbReference type="Gene3D" id="2.30.30.40">
    <property type="entry name" value="SH3 Domains"/>
    <property type="match status" value="1"/>
</dbReference>
<dbReference type="EMBL" id="FRCP01000011">
    <property type="protein sequence ID" value="SHM52714.1"/>
    <property type="molecule type" value="Genomic_DNA"/>
</dbReference>
<evidence type="ECO:0000313" key="4">
    <source>
        <dbReference type="Proteomes" id="UP000184038"/>
    </source>
</evidence>
<dbReference type="Pfam" id="PF12733">
    <property type="entry name" value="Cadherin-like"/>
    <property type="match status" value="1"/>
</dbReference>
<accession>A0A1M7JI71</accession>
<dbReference type="OrthoDB" id="9816557at2"/>
<sequence>MRKRKKWEIKLIMIATMVMVAVIISESRELKSYTTTKAATTSSRFLRRTGKVNATSLNIRKTASISSTKLATIKKSTLVNVLDKKIVGGKEWYKVSFKVNGKTITGYAYKKYITLEATTVPSTTYTLGKINEKSVPVYKTANTYDTKKGTLSKNQEVILLGTLTVNNAKWTKVKVKIDGTATTGYIKASKITKLTSTAPSTTNKKGVTSSKVTARRIASTLASSKGTLAKNTSVTVKATLTVNGSKWYKCTYKVDGTTTTGYILASKVSFPSEAEFLEMLSEFPTSYQSSLKKIHEEYPNWKFVAVNTGLDWNTVIKEETRVGRNTIQSELPNGGTYGVPFSYLSTESGAYDWSKDKYTLMDGTNWFTADTKVIEHYMDPRNFLTSDKIFQFEAQAYDSTQKSSVVSSILSNTFMKGSYSVVDSATKETVKGAYTDAFMEAGKQSGASPYFLAARAKQELGINGSDSVTGTYPGYEGIYNYYNIGAYDTAGDGAIANGLNYAKTGTTYNRPWTNPYKSILGGAEYIASSYIKKGQNTNYFQKFNVVYSPYYLHQYMTNVQAATSEARSTYNSYNSMGMLKEAMIFYIPVYKNMPSKIPELPASKGNPNSYLKTITVNNGNSNLAITPTFNYKTTSYTMVVPNSVSSVTVDATAISSHASITGNGNYTLESGKTRTISIKCTAGNGTSTTYQVKITRLAK</sequence>
<evidence type="ECO:0000259" key="2">
    <source>
        <dbReference type="PROSITE" id="PS51781"/>
    </source>
</evidence>
<keyword evidence="1" id="KW-1133">Transmembrane helix</keyword>
<dbReference type="InterPro" id="IPR003646">
    <property type="entry name" value="SH3-like_bac-type"/>
</dbReference>
<dbReference type="AlphaFoldDB" id="A0A1M7JI71"/>
<keyword evidence="1" id="KW-0812">Transmembrane</keyword>
<feature type="transmembrane region" description="Helical" evidence="1">
    <location>
        <begin position="7"/>
        <end position="25"/>
    </location>
</feature>
<name>A0A1M7JI71_9FIRM</name>
<protein>
    <submittedName>
        <fullName evidence="3">Beta-N-acetylglucosaminidase</fullName>
    </submittedName>
</protein>
<keyword evidence="1" id="KW-0472">Membrane</keyword>
<dbReference type="RefSeq" id="WP_073287755.1">
    <property type="nucleotide sequence ID" value="NZ_FRCP01000011.1"/>
</dbReference>
<reference evidence="3 4" key="1">
    <citation type="submission" date="2016-11" db="EMBL/GenBank/DDBJ databases">
        <authorList>
            <person name="Jaros S."/>
            <person name="Januszkiewicz K."/>
            <person name="Wedrychowicz H."/>
        </authorList>
    </citation>
    <scope>NUCLEOTIDE SEQUENCE [LARGE SCALE GENOMIC DNA]</scope>
    <source>
        <strain evidence="3 4">DSM 15930</strain>
    </source>
</reference>
<evidence type="ECO:0000256" key="1">
    <source>
        <dbReference type="SAM" id="Phobius"/>
    </source>
</evidence>
<keyword evidence="4" id="KW-1185">Reference proteome</keyword>
<organism evidence="3 4">
    <name type="scientific">Anaerosporobacter mobilis DSM 15930</name>
    <dbReference type="NCBI Taxonomy" id="1120996"/>
    <lineage>
        <taxon>Bacteria</taxon>
        <taxon>Bacillati</taxon>
        <taxon>Bacillota</taxon>
        <taxon>Clostridia</taxon>
        <taxon>Lachnospirales</taxon>
        <taxon>Lachnospiraceae</taxon>
        <taxon>Anaerosporobacter</taxon>
    </lineage>
</organism>
<dbReference type="SMART" id="SM00287">
    <property type="entry name" value="SH3b"/>
    <property type="match status" value="3"/>
</dbReference>
<dbReference type="STRING" id="1120996.SAMN02746066_02299"/>
<gene>
    <name evidence="3" type="ORF">SAMN02746066_02299</name>
</gene>